<dbReference type="Pfam" id="PF02527">
    <property type="entry name" value="GidB"/>
    <property type="match status" value="1"/>
</dbReference>
<dbReference type="RefSeq" id="WP_380791522.1">
    <property type="nucleotide sequence ID" value="NZ_JBHTKR010000004.1"/>
</dbReference>
<evidence type="ECO:0000256" key="3">
    <source>
        <dbReference type="ARBA" id="ARBA00022603"/>
    </source>
</evidence>
<keyword evidence="5 6" id="KW-0949">S-adenosyl-L-methionine</keyword>
<dbReference type="EMBL" id="JBHTKR010000004">
    <property type="protein sequence ID" value="MFD1195135.1"/>
    <property type="molecule type" value="Genomic_DNA"/>
</dbReference>
<evidence type="ECO:0000256" key="2">
    <source>
        <dbReference type="ARBA" id="ARBA00022552"/>
    </source>
</evidence>
<comment type="caution">
    <text evidence="7">The sequence shown here is derived from an EMBL/GenBank/DDBJ whole genome shotgun (WGS) entry which is preliminary data.</text>
</comment>
<gene>
    <name evidence="6 7" type="primary">rsmG</name>
    <name evidence="7" type="ORF">ACFQ3C_10680</name>
</gene>
<dbReference type="Gene3D" id="3.40.50.150">
    <property type="entry name" value="Vaccinia Virus protein VP39"/>
    <property type="match status" value="1"/>
</dbReference>
<dbReference type="Proteomes" id="UP001597151">
    <property type="component" value="Unassembled WGS sequence"/>
</dbReference>
<comment type="similarity">
    <text evidence="6">Belongs to the methyltransferase superfamily. RNA methyltransferase RsmG family.</text>
</comment>
<evidence type="ECO:0000256" key="4">
    <source>
        <dbReference type="ARBA" id="ARBA00022679"/>
    </source>
</evidence>
<organism evidence="7 8">
    <name type="scientific">Seohaeicola saemankumensis</name>
    <dbReference type="NCBI Taxonomy" id="481181"/>
    <lineage>
        <taxon>Bacteria</taxon>
        <taxon>Pseudomonadati</taxon>
        <taxon>Pseudomonadota</taxon>
        <taxon>Alphaproteobacteria</taxon>
        <taxon>Rhodobacterales</taxon>
        <taxon>Roseobacteraceae</taxon>
        <taxon>Seohaeicola</taxon>
    </lineage>
</organism>
<comment type="function">
    <text evidence="6">Specifically methylates the N7 position of guanine in position 527 of 16S rRNA.</text>
</comment>
<evidence type="ECO:0000256" key="6">
    <source>
        <dbReference type="HAMAP-Rule" id="MF_00074"/>
    </source>
</evidence>
<keyword evidence="4 6" id="KW-0808">Transferase</keyword>
<proteinExistence type="inferred from homology"/>
<dbReference type="InterPro" id="IPR003682">
    <property type="entry name" value="rRNA_ssu_MeTfrase_G"/>
</dbReference>
<reference evidence="8" key="1">
    <citation type="journal article" date="2019" name="Int. J. Syst. Evol. Microbiol.">
        <title>The Global Catalogue of Microorganisms (GCM) 10K type strain sequencing project: providing services to taxonomists for standard genome sequencing and annotation.</title>
        <authorList>
            <consortium name="The Broad Institute Genomics Platform"/>
            <consortium name="The Broad Institute Genome Sequencing Center for Infectious Disease"/>
            <person name="Wu L."/>
            <person name="Ma J."/>
        </authorList>
    </citation>
    <scope>NUCLEOTIDE SEQUENCE [LARGE SCALE GENOMIC DNA]</scope>
    <source>
        <strain evidence="8">CCUG 55328</strain>
    </source>
</reference>
<evidence type="ECO:0000256" key="1">
    <source>
        <dbReference type="ARBA" id="ARBA00022490"/>
    </source>
</evidence>
<dbReference type="EC" id="2.1.1.170" evidence="6"/>
<dbReference type="NCBIfam" id="TIGR00138">
    <property type="entry name" value="rsmG_gidB"/>
    <property type="match status" value="1"/>
</dbReference>
<dbReference type="GO" id="GO:0032259">
    <property type="term" value="P:methylation"/>
    <property type="evidence" value="ECO:0007669"/>
    <property type="project" value="UniProtKB-KW"/>
</dbReference>
<comment type="catalytic activity">
    <reaction evidence="6">
        <text>guanosine(527) in 16S rRNA + S-adenosyl-L-methionine = N(7)-methylguanosine(527) in 16S rRNA + S-adenosyl-L-homocysteine</text>
        <dbReference type="Rhea" id="RHEA:42732"/>
        <dbReference type="Rhea" id="RHEA-COMP:10209"/>
        <dbReference type="Rhea" id="RHEA-COMP:10210"/>
        <dbReference type="ChEBI" id="CHEBI:57856"/>
        <dbReference type="ChEBI" id="CHEBI:59789"/>
        <dbReference type="ChEBI" id="CHEBI:74269"/>
        <dbReference type="ChEBI" id="CHEBI:74480"/>
        <dbReference type="EC" id="2.1.1.170"/>
    </reaction>
</comment>
<keyword evidence="2 6" id="KW-0698">rRNA processing</keyword>
<dbReference type="GO" id="GO:0008168">
    <property type="term" value="F:methyltransferase activity"/>
    <property type="evidence" value="ECO:0007669"/>
    <property type="project" value="UniProtKB-KW"/>
</dbReference>
<protein>
    <recommendedName>
        <fullName evidence="6">Ribosomal RNA small subunit methyltransferase G</fullName>
        <ecNumber evidence="6">2.1.1.170</ecNumber>
    </recommendedName>
    <alternativeName>
        <fullName evidence="6">16S rRNA 7-methylguanosine methyltransferase</fullName>
        <shortName evidence="6">16S rRNA m7G methyltransferase</shortName>
    </alternativeName>
</protein>
<feature type="binding site" evidence="6">
    <location>
        <position position="138"/>
    </location>
    <ligand>
        <name>S-adenosyl-L-methionine</name>
        <dbReference type="ChEBI" id="CHEBI:59789"/>
    </ligand>
</feature>
<dbReference type="PIRSF" id="PIRSF003078">
    <property type="entry name" value="GidB"/>
    <property type="match status" value="1"/>
</dbReference>
<dbReference type="SUPFAM" id="SSF53335">
    <property type="entry name" value="S-adenosyl-L-methionine-dependent methyltransferases"/>
    <property type="match status" value="1"/>
</dbReference>
<feature type="binding site" evidence="6">
    <location>
        <position position="70"/>
    </location>
    <ligand>
        <name>S-adenosyl-L-methionine</name>
        <dbReference type="ChEBI" id="CHEBI:59789"/>
    </ligand>
</feature>
<keyword evidence="1 6" id="KW-0963">Cytoplasm</keyword>
<name>A0ABW3TD65_9RHOB</name>
<feature type="binding site" evidence="6">
    <location>
        <begin position="124"/>
        <end position="125"/>
    </location>
    <ligand>
        <name>S-adenosyl-L-methionine</name>
        <dbReference type="ChEBI" id="CHEBI:59789"/>
    </ligand>
</feature>
<evidence type="ECO:0000313" key="8">
    <source>
        <dbReference type="Proteomes" id="UP001597151"/>
    </source>
</evidence>
<dbReference type="HAMAP" id="MF_00074">
    <property type="entry name" value="16SrRNA_methyltr_G"/>
    <property type="match status" value="1"/>
</dbReference>
<evidence type="ECO:0000256" key="5">
    <source>
        <dbReference type="ARBA" id="ARBA00022691"/>
    </source>
</evidence>
<evidence type="ECO:0000313" key="7">
    <source>
        <dbReference type="EMBL" id="MFD1195135.1"/>
    </source>
</evidence>
<keyword evidence="3 6" id="KW-0489">Methyltransferase</keyword>
<feature type="binding site" evidence="6">
    <location>
        <position position="75"/>
    </location>
    <ligand>
        <name>S-adenosyl-L-methionine</name>
        <dbReference type="ChEBI" id="CHEBI:59789"/>
    </ligand>
</feature>
<keyword evidence="8" id="KW-1185">Reference proteome</keyword>
<comment type="caution">
    <text evidence="6">Lacks conserved residue(s) required for the propagation of feature annotation.</text>
</comment>
<accession>A0ABW3TD65</accession>
<dbReference type="PANTHER" id="PTHR31760">
    <property type="entry name" value="S-ADENOSYL-L-METHIONINE-DEPENDENT METHYLTRANSFERASES SUPERFAMILY PROTEIN"/>
    <property type="match status" value="1"/>
</dbReference>
<dbReference type="PANTHER" id="PTHR31760:SF0">
    <property type="entry name" value="S-ADENOSYL-L-METHIONINE-DEPENDENT METHYLTRANSFERASES SUPERFAMILY PROTEIN"/>
    <property type="match status" value="1"/>
</dbReference>
<sequence length="205" mass="22358">MTPVSAEDLNVSRETFDRLQCYASLLEKWTLKINLISRSSVPFIWSRHIRDSLQVYRAGPDTFDSWVDLGSGGGLPGVVVAILAAESPAQKAVRLVESDGRKAAFLRTALRETAVPGSVICERIEALSPQNADVLSARALADLKTLLGFADRHLSPTGVALFSKGATWEKEVEEARQEWSFSCQAVESETEKGSVILKIGDIARV</sequence>
<dbReference type="InterPro" id="IPR029063">
    <property type="entry name" value="SAM-dependent_MTases_sf"/>
</dbReference>
<comment type="subcellular location">
    <subcellularLocation>
        <location evidence="6">Cytoplasm</location>
    </subcellularLocation>
</comment>